<reference evidence="1 2" key="1">
    <citation type="submission" date="2019-05" db="EMBL/GenBank/DDBJ databases">
        <authorList>
            <consortium name="Science for Life Laboratories"/>
        </authorList>
    </citation>
    <scope>NUCLEOTIDE SEQUENCE [LARGE SCALE GENOMIC DNA]</scope>
    <source>
        <strain evidence="1">Soil9</strain>
    </source>
</reference>
<evidence type="ECO:0000313" key="2">
    <source>
        <dbReference type="Proteomes" id="UP000464178"/>
    </source>
</evidence>
<name>A0A6P2DEV0_9BACT</name>
<dbReference type="Proteomes" id="UP000464178">
    <property type="component" value="Chromosome"/>
</dbReference>
<sequence>MLAINAKVYWRSGGSYGAPNWTEAAIIENFAVNPAWDQAETNSRASRIKLQAKSLLGLEFSGRMEKKPGNASYEAFMNALLTDDVIDLLVLDGPKEQVGVRGWRVDCQVFSANENQDLANALYPEITFMPTSSDNAPKAVKVGPGPALTYSIPGTNGATFS</sequence>
<protein>
    <recommendedName>
        <fullName evidence="3">Phage tail protein</fullName>
    </recommendedName>
</protein>
<accession>A0A6P2DEV0</accession>
<dbReference type="AlphaFoldDB" id="A0A6P2DEV0"/>
<proteinExistence type="predicted"/>
<dbReference type="KEGG" id="gms:SOIL9_00040"/>
<dbReference type="RefSeq" id="WP_162671830.1">
    <property type="nucleotide sequence ID" value="NZ_LR593886.1"/>
</dbReference>
<evidence type="ECO:0008006" key="3">
    <source>
        <dbReference type="Google" id="ProtNLM"/>
    </source>
</evidence>
<evidence type="ECO:0000313" key="1">
    <source>
        <dbReference type="EMBL" id="VTR99249.1"/>
    </source>
</evidence>
<keyword evidence="2" id="KW-1185">Reference proteome</keyword>
<dbReference type="EMBL" id="LR593886">
    <property type="protein sequence ID" value="VTR99249.1"/>
    <property type="molecule type" value="Genomic_DNA"/>
</dbReference>
<gene>
    <name evidence="1" type="ORF">SOIL9_00040</name>
</gene>
<organism evidence="1 2">
    <name type="scientific">Gemmata massiliana</name>
    <dbReference type="NCBI Taxonomy" id="1210884"/>
    <lineage>
        <taxon>Bacteria</taxon>
        <taxon>Pseudomonadati</taxon>
        <taxon>Planctomycetota</taxon>
        <taxon>Planctomycetia</taxon>
        <taxon>Gemmatales</taxon>
        <taxon>Gemmataceae</taxon>
        <taxon>Gemmata</taxon>
    </lineage>
</organism>